<protein>
    <submittedName>
        <fullName evidence="2">Uncharacterized protein</fullName>
    </submittedName>
</protein>
<reference evidence="2 3" key="1">
    <citation type="submission" date="2012-08" db="EMBL/GenBank/DDBJ databases">
        <title>Oryza genome evolution.</title>
        <authorList>
            <person name="Wing R.A."/>
        </authorList>
    </citation>
    <scope>NUCLEOTIDE SEQUENCE</scope>
</reference>
<name>A0A0D9XKM0_9ORYZ</name>
<dbReference type="EnsemblPlants" id="LPERR10G09770.1">
    <property type="protein sequence ID" value="LPERR10G09770.1"/>
    <property type="gene ID" value="LPERR10G09770"/>
</dbReference>
<feature type="compositionally biased region" description="Basic and acidic residues" evidence="1">
    <location>
        <begin position="66"/>
        <end position="82"/>
    </location>
</feature>
<feature type="region of interest" description="Disordered" evidence="1">
    <location>
        <begin position="1"/>
        <end position="82"/>
    </location>
</feature>
<dbReference type="AlphaFoldDB" id="A0A0D9XKM0"/>
<sequence>MLRRRGCPSKPLDPHAPPKIPSMRGRQNSRKKPARRRPIDERKSDATPSNPGPAGAVEAGGGVKGEGIERGREEREERKGESDLWGLCGNFFRSRDTHLGALIVNALSYCSY</sequence>
<feature type="compositionally biased region" description="Basic residues" evidence="1">
    <location>
        <begin position="27"/>
        <end position="36"/>
    </location>
</feature>
<evidence type="ECO:0000313" key="2">
    <source>
        <dbReference type="EnsemblPlants" id="LPERR10G09770.1"/>
    </source>
</evidence>
<evidence type="ECO:0000256" key="1">
    <source>
        <dbReference type="SAM" id="MobiDB-lite"/>
    </source>
</evidence>
<dbReference type="Gramene" id="LPERR10G09770.1">
    <property type="protein sequence ID" value="LPERR10G09770.1"/>
    <property type="gene ID" value="LPERR10G09770"/>
</dbReference>
<reference evidence="3" key="2">
    <citation type="submission" date="2013-12" db="EMBL/GenBank/DDBJ databases">
        <authorList>
            <person name="Yu Y."/>
            <person name="Lee S."/>
            <person name="de Baynast K."/>
            <person name="Wissotski M."/>
            <person name="Liu L."/>
            <person name="Talag J."/>
            <person name="Goicoechea J."/>
            <person name="Angelova A."/>
            <person name="Jetty R."/>
            <person name="Kudrna D."/>
            <person name="Golser W."/>
            <person name="Rivera L."/>
            <person name="Zhang J."/>
            <person name="Wing R."/>
        </authorList>
    </citation>
    <scope>NUCLEOTIDE SEQUENCE</scope>
</reference>
<dbReference type="HOGENOM" id="CLU_2149451_0_0_1"/>
<organism evidence="2 3">
    <name type="scientific">Leersia perrieri</name>
    <dbReference type="NCBI Taxonomy" id="77586"/>
    <lineage>
        <taxon>Eukaryota</taxon>
        <taxon>Viridiplantae</taxon>
        <taxon>Streptophyta</taxon>
        <taxon>Embryophyta</taxon>
        <taxon>Tracheophyta</taxon>
        <taxon>Spermatophyta</taxon>
        <taxon>Magnoliopsida</taxon>
        <taxon>Liliopsida</taxon>
        <taxon>Poales</taxon>
        <taxon>Poaceae</taxon>
        <taxon>BOP clade</taxon>
        <taxon>Oryzoideae</taxon>
        <taxon>Oryzeae</taxon>
        <taxon>Oryzinae</taxon>
        <taxon>Leersia</taxon>
    </lineage>
</organism>
<keyword evidence="3" id="KW-1185">Reference proteome</keyword>
<reference evidence="2" key="3">
    <citation type="submission" date="2015-04" db="UniProtKB">
        <authorList>
            <consortium name="EnsemblPlants"/>
        </authorList>
    </citation>
    <scope>IDENTIFICATION</scope>
</reference>
<evidence type="ECO:0000313" key="3">
    <source>
        <dbReference type="Proteomes" id="UP000032180"/>
    </source>
</evidence>
<proteinExistence type="predicted"/>
<dbReference type="Proteomes" id="UP000032180">
    <property type="component" value="Chromosome 10"/>
</dbReference>
<accession>A0A0D9XKM0</accession>